<dbReference type="PANTHER" id="PTHR42852">
    <property type="entry name" value="THIOL:DISULFIDE INTERCHANGE PROTEIN DSBE"/>
    <property type="match status" value="1"/>
</dbReference>
<keyword evidence="2" id="KW-0201">Cytochrome c-type biogenesis</keyword>
<dbReference type="PROSITE" id="PS51257">
    <property type="entry name" value="PROKAR_LIPOPROTEIN"/>
    <property type="match status" value="1"/>
</dbReference>
<dbReference type="InterPro" id="IPR050553">
    <property type="entry name" value="Thioredoxin_ResA/DsbE_sf"/>
</dbReference>
<evidence type="ECO:0000259" key="5">
    <source>
        <dbReference type="PROSITE" id="PS51352"/>
    </source>
</evidence>
<dbReference type="CDD" id="cd02966">
    <property type="entry name" value="TlpA_like_family"/>
    <property type="match status" value="1"/>
</dbReference>
<keyword evidence="7" id="KW-1185">Reference proteome</keyword>
<dbReference type="PROSITE" id="PS51352">
    <property type="entry name" value="THIOREDOXIN_2"/>
    <property type="match status" value="1"/>
</dbReference>
<sequence>MNNKATKALSSCIYLLAVGSIVAGTVSCKGHLFNKEAVISGVIRNLDDKQLLLLQEESDSADTISVKADGTFRYRFAVEGPSGTYLLYIPETSTPVYLYVRKGARIRIRFDANEPGQPPTLRGNVANECEIVRRMNEAFSGDDPEEIARMSFPEYRKKLMDEYTAVVKLLKKVKDRKFAESALKELTARRDYNLYCYRASYKLYVAPEGDVEDAMFWDFARNIDLNDIANARSGLTELVLVWDMQSAHIERSDLNVLKELARRVSNQEVLDCLSGECMYSALLNETAVESLEETYALFTRICRDTATLQDMEQAYESKITAIRKFGPGKELLDLEMEDRNGTKVNLSSLKGKVRYVDVWASWCGPCRYEMQFLEELAQRYEGDDRLEIVSLSIDTDREAWLQTAMPDRPGWKQYLATPQSRQVLEEEYSITAIPRFMLFDGHNRIIDIHAPSPSDEEEIDRMLQEWLGPDGNSTAKRQP</sequence>
<keyword evidence="3" id="KW-1015">Disulfide bond</keyword>
<evidence type="ECO:0000313" key="6">
    <source>
        <dbReference type="EMBL" id="KHE43073.1"/>
    </source>
</evidence>
<name>A0ABR4YLD2_9BACT</name>
<comment type="caution">
    <text evidence="6">The sequence shown here is derived from an EMBL/GenBank/DDBJ whole genome shotgun (WGS) entry which is preliminary data.</text>
</comment>
<comment type="subcellular location">
    <subcellularLocation>
        <location evidence="1">Cell envelope</location>
    </subcellularLocation>
</comment>
<dbReference type="RefSeq" id="WP_035471345.1">
    <property type="nucleotide sequence ID" value="NZ_JRGF01000001.1"/>
</dbReference>
<dbReference type="SUPFAM" id="SSF52833">
    <property type="entry name" value="Thioredoxin-like"/>
    <property type="match status" value="1"/>
</dbReference>
<evidence type="ECO:0000256" key="4">
    <source>
        <dbReference type="ARBA" id="ARBA00023284"/>
    </source>
</evidence>
<dbReference type="InterPro" id="IPR025380">
    <property type="entry name" value="DUF4369"/>
</dbReference>
<reference evidence="6 7" key="1">
    <citation type="submission" date="2014-09" db="EMBL/GenBank/DDBJ databases">
        <title>Alistipes sp. 627, sp. nov., a novel member of the family Rikenellaceae isolated from human faeces.</title>
        <authorList>
            <person name="Shkoporov A.N."/>
            <person name="Chaplin A.V."/>
            <person name="Motuzova O.V."/>
            <person name="Kafarskaia L.I."/>
            <person name="Khokhlova E.V."/>
            <person name="Efimov B.A."/>
        </authorList>
    </citation>
    <scope>NUCLEOTIDE SEQUENCE [LARGE SCALE GENOMIC DNA]</scope>
    <source>
        <strain evidence="6 7">627</strain>
    </source>
</reference>
<dbReference type="Proteomes" id="UP000030889">
    <property type="component" value="Unassembled WGS sequence"/>
</dbReference>
<dbReference type="PANTHER" id="PTHR42852:SF6">
    <property type="entry name" value="THIOL:DISULFIDE INTERCHANGE PROTEIN DSBE"/>
    <property type="match status" value="1"/>
</dbReference>
<evidence type="ECO:0000313" key="7">
    <source>
        <dbReference type="Proteomes" id="UP000030889"/>
    </source>
</evidence>
<feature type="domain" description="Thioredoxin" evidence="5">
    <location>
        <begin position="325"/>
        <end position="468"/>
    </location>
</feature>
<evidence type="ECO:0000256" key="2">
    <source>
        <dbReference type="ARBA" id="ARBA00022748"/>
    </source>
</evidence>
<keyword evidence="4" id="KW-0676">Redox-active center</keyword>
<accession>A0ABR4YLD2</accession>
<dbReference type="Pfam" id="PF13905">
    <property type="entry name" value="Thioredoxin_8"/>
    <property type="match status" value="1"/>
</dbReference>
<evidence type="ECO:0000256" key="1">
    <source>
        <dbReference type="ARBA" id="ARBA00004196"/>
    </source>
</evidence>
<dbReference type="Gene3D" id="3.40.30.10">
    <property type="entry name" value="Glutaredoxin"/>
    <property type="match status" value="1"/>
</dbReference>
<proteinExistence type="predicted"/>
<gene>
    <name evidence="6" type="ORF">LG35_01105</name>
</gene>
<dbReference type="InterPro" id="IPR013766">
    <property type="entry name" value="Thioredoxin_domain"/>
</dbReference>
<evidence type="ECO:0000256" key="3">
    <source>
        <dbReference type="ARBA" id="ARBA00023157"/>
    </source>
</evidence>
<dbReference type="Pfam" id="PF14289">
    <property type="entry name" value="DUF4369"/>
    <property type="match status" value="1"/>
</dbReference>
<dbReference type="InterPro" id="IPR036249">
    <property type="entry name" value="Thioredoxin-like_sf"/>
</dbReference>
<organism evidence="6 7">
    <name type="scientific">Alistipes inops</name>
    <dbReference type="NCBI Taxonomy" id="1501391"/>
    <lineage>
        <taxon>Bacteria</taxon>
        <taxon>Pseudomonadati</taxon>
        <taxon>Bacteroidota</taxon>
        <taxon>Bacteroidia</taxon>
        <taxon>Bacteroidales</taxon>
        <taxon>Rikenellaceae</taxon>
        <taxon>Alistipes</taxon>
    </lineage>
</organism>
<dbReference type="InterPro" id="IPR012336">
    <property type="entry name" value="Thioredoxin-like_fold"/>
</dbReference>
<protein>
    <recommendedName>
        <fullName evidence="5">Thioredoxin domain-containing protein</fullName>
    </recommendedName>
</protein>
<dbReference type="EMBL" id="JRGF01000001">
    <property type="protein sequence ID" value="KHE43073.1"/>
    <property type="molecule type" value="Genomic_DNA"/>
</dbReference>